<name>A0A0H2R1Z4_9AGAM</name>
<evidence type="ECO:0000313" key="1">
    <source>
        <dbReference type="EMBL" id="KLO05775.1"/>
    </source>
</evidence>
<dbReference type="InParanoid" id="A0A0H2R1Z4"/>
<reference evidence="1 2" key="1">
    <citation type="submission" date="2015-04" db="EMBL/GenBank/DDBJ databases">
        <title>Complete genome sequence of Schizopora paradoxa KUC8140, a cosmopolitan wood degrader in East Asia.</title>
        <authorList>
            <consortium name="DOE Joint Genome Institute"/>
            <person name="Min B."/>
            <person name="Park H."/>
            <person name="Jang Y."/>
            <person name="Kim J.-J."/>
            <person name="Kim K.H."/>
            <person name="Pangilinan J."/>
            <person name="Lipzen A."/>
            <person name="Riley R."/>
            <person name="Grigoriev I.V."/>
            <person name="Spatafora J.W."/>
            <person name="Choi I.-G."/>
        </authorList>
    </citation>
    <scope>NUCLEOTIDE SEQUENCE [LARGE SCALE GENOMIC DNA]</scope>
    <source>
        <strain evidence="1 2">KUC8140</strain>
    </source>
</reference>
<organism evidence="1 2">
    <name type="scientific">Schizopora paradoxa</name>
    <dbReference type="NCBI Taxonomy" id="27342"/>
    <lineage>
        <taxon>Eukaryota</taxon>
        <taxon>Fungi</taxon>
        <taxon>Dikarya</taxon>
        <taxon>Basidiomycota</taxon>
        <taxon>Agaricomycotina</taxon>
        <taxon>Agaricomycetes</taxon>
        <taxon>Hymenochaetales</taxon>
        <taxon>Schizoporaceae</taxon>
        <taxon>Schizopora</taxon>
    </lineage>
</organism>
<dbReference type="Proteomes" id="UP000053477">
    <property type="component" value="Unassembled WGS sequence"/>
</dbReference>
<evidence type="ECO:0000313" key="2">
    <source>
        <dbReference type="Proteomes" id="UP000053477"/>
    </source>
</evidence>
<keyword evidence="2" id="KW-1185">Reference proteome</keyword>
<proteinExistence type="predicted"/>
<sequence>MLASFGDEASHIHSRKTTSMQLWMSQPTFRGTCGIFSLAPVLWSKRSSTTQSSFMGFPGWFQLSFQVLCPEVFLVIALIQRANVYTVLEQAKKFPFVRMSSAFNNSNCKEE</sequence>
<dbReference type="EMBL" id="KQ086268">
    <property type="protein sequence ID" value="KLO05775.1"/>
    <property type="molecule type" value="Genomic_DNA"/>
</dbReference>
<accession>A0A0H2R1Z4</accession>
<dbReference type="AlphaFoldDB" id="A0A0H2R1Z4"/>
<gene>
    <name evidence="1" type="ORF">SCHPADRAFT_713139</name>
</gene>
<protein>
    <submittedName>
        <fullName evidence="1">Uncharacterized protein</fullName>
    </submittedName>
</protein>